<evidence type="ECO:0000256" key="1">
    <source>
        <dbReference type="SAM" id="MobiDB-lite"/>
    </source>
</evidence>
<evidence type="ECO:0000313" key="4">
    <source>
        <dbReference type="Proteomes" id="UP000198287"/>
    </source>
</evidence>
<protein>
    <submittedName>
        <fullName evidence="3">Ice nucleation protein</fullName>
    </submittedName>
</protein>
<feature type="transmembrane region" description="Helical" evidence="2">
    <location>
        <begin position="161"/>
        <end position="183"/>
    </location>
</feature>
<name>A0A226DA70_FOLCA</name>
<reference evidence="3 4" key="1">
    <citation type="submission" date="2015-12" db="EMBL/GenBank/DDBJ databases">
        <title>The genome of Folsomia candida.</title>
        <authorList>
            <person name="Faddeeva A."/>
            <person name="Derks M.F."/>
            <person name="Anvar Y."/>
            <person name="Smit S."/>
            <person name="Van Straalen N."/>
            <person name="Roelofs D."/>
        </authorList>
    </citation>
    <scope>NUCLEOTIDE SEQUENCE [LARGE SCALE GENOMIC DNA]</scope>
    <source>
        <strain evidence="3 4">VU population</strain>
        <tissue evidence="3">Whole body</tissue>
    </source>
</reference>
<dbReference type="AlphaFoldDB" id="A0A226DA70"/>
<sequence length="329" mass="36743">MRGHQGLLRVTGDGSKSSQENRSRSSQENGSGSSQDKGSGSNRGHGSGSNQENGPGSSQNKGYGSNADNGSGSSQDHGSASSQNYGSVWKQGKGQDEGPGNVPILLIVPWGLAILTALPDIFTTGYNPKEVSCYKVYYVKLTELLRIMLPVRKIKPLDPEWIGMLCGVIRLYIHHVAPCIWLANDLYKLRASRDLVYKENDVDKVQRSMVPSVRFVWVNSVTFITTWLPFGVILTIFEYGDFPQPTFVLGMLLSGYLVASPLIIFWTTKDLTRRILFRRRRPKRHGPYQEITIVRRDRNIPFTWRYPAVLGTEKNSAPGIKGGRRRNKI</sequence>
<feature type="transmembrane region" description="Helical" evidence="2">
    <location>
        <begin position="216"/>
        <end position="237"/>
    </location>
</feature>
<proteinExistence type="predicted"/>
<feature type="transmembrane region" description="Helical" evidence="2">
    <location>
        <begin position="102"/>
        <end position="122"/>
    </location>
</feature>
<dbReference type="Gene3D" id="1.20.1070.10">
    <property type="entry name" value="Rhodopsin 7-helix transmembrane proteins"/>
    <property type="match status" value="1"/>
</dbReference>
<keyword evidence="2" id="KW-0812">Transmembrane</keyword>
<keyword evidence="4" id="KW-1185">Reference proteome</keyword>
<evidence type="ECO:0000256" key="2">
    <source>
        <dbReference type="SAM" id="Phobius"/>
    </source>
</evidence>
<accession>A0A226DA70</accession>
<feature type="transmembrane region" description="Helical" evidence="2">
    <location>
        <begin position="249"/>
        <end position="268"/>
    </location>
</feature>
<feature type="compositionally biased region" description="Polar residues" evidence="1">
    <location>
        <begin position="51"/>
        <end position="69"/>
    </location>
</feature>
<feature type="region of interest" description="Disordered" evidence="1">
    <location>
        <begin position="1"/>
        <end position="96"/>
    </location>
</feature>
<dbReference type="EMBL" id="LNIX01000027">
    <property type="protein sequence ID" value="OXA42109.1"/>
    <property type="molecule type" value="Genomic_DNA"/>
</dbReference>
<dbReference type="OrthoDB" id="3789372at2759"/>
<evidence type="ECO:0000313" key="3">
    <source>
        <dbReference type="EMBL" id="OXA42109.1"/>
    </source>
</evidence>
<keyword evidence="2" id="KW-1133">Transmembrane helix</keyword>
<feature type="compositionally biased region" description="Low complexity" evidence="1">
    <location>
        <begin position="26"/>
        <end position="40"/>
    </location>
</feature>
<comment type="caution">
    <text evidence="3">The sequence shown here is derived from an EMBL/GenBank/DDBJ whole genome shotgun (WGS) entry which is preliminary data.</text>
</comment>
<organism evidence="3 4">
    <name type="scientific">Folsomia candida</name>
    <name type="common">Springtail</name>
    <dbReference type="NCBI Taxonomy" id="158441"/>
    <lineage>
        <taxon>Eukaryota</taxon>
        <taxon>Metazoa</taxon>
        <taxon>Ecdysozoa</taxon>
        <taxon>Arthropoda</taxon>
        <taxon>Hexapoda</taxon>
        <taxon>Collembola</taxon>
        <taxon>Entomobryomorpha</taxon>
        <taxon>Isotomoidea</taxon>
        <taxon>Isotomidae</taxon>
        <taxon>Proisotominae</taxon>
        <taxon>Folsomia</taxon>
    </lineage>
</organism>
<feature type="compositionally biased region" description="Low complexity" evidence="1">
    <location>
        <begin position="70"/>
        <end position="82"/>
    </location>
</feature>
<keyword evidence="2" id="KW-0472">Membrane</keyword>
<gene>
    <name evidence="3" type="ORF">Fcan01_23058</name>
</gene>
<dbReference type="Proteomes" id="UP000198287">
    <property type="component" value="Unassembled WGS sequence"/>
</dbReference>